<dbReference type="HOGENOM" id="CLU_021572_5_0_3"/>
<dbReference type="CDD" id="cd02068">
    <property type="entry name" value="radical_SAM_B12_BD"/>
    <property type="match status" value="1"/>
</dbReference>
<keyword evidence="4" id="KW-0408">Iron</keyword>
<gene>
    <name evidence="8" type="ordered locus">gll3936</name>
</gene>
<keyword evidence="9" id="KW-1185">Reference proteome</keyword>
<dbReference type="InterPro" id="IPR025274">
    <property type="entry name" value="DUF4070"/>
</dbReference>
<dbReference type="GO" id="GO:0003824">
    <property type="term" value="F:catalytic activity"/>
    <property type="evidence" value="ECO:0007669"/>
    <property type="project" value="InterPro"/>
</dbReference>
<dbReference type="PANTHER" id="PTHR43409">
    <property type="entry name" value="ANAEROBIC MAGNESIUM-PROTOPORPHYRIN IX MONOMETHYL ESTER CYCLASE-RELATED"/>
    <property type="match status" value="1"/>
</dbReference>
<evidence type="ECO:0000259" key="7">
    <source>
        <dbReference type="PROSITE" id="PS51918"/>
    </source>
</evidence>
<keyword evidence="3" id="KW-0479">Metal-binding</keyword>
<evidence type="ECO:0000256" key="5">
    <source>
        <dbReference type="ARBA" id="ARBA00023014"/>
    </source>
</evidence>
<dbReference type="EnsemblBacteria" id="BAC91877">
    <property type="protein sequence ID" value="BAC91877"/>
    <property type="gene ID" value="BAC91877"/>
</dbReference>
<name>Q7NEE4_GLOVI</name>
<dbReference type="SUPFAM" id="SSF102114">
    <property type="entry name" value="Radical SAM enzymes"/>
    <property type="match status" value="1"/>
</dbReference>
<dbReference type="RefSeq" id="WP_011143924.1">
    <property type="nucleotide sequence ID" value="NC_005125.1"/>
</dbReference>
<dbReference type="PROSITE" id="PS51332">
    <property type="entry name" value="B12_BINDING"/>
    <property type="match status" value="1"/>
</dbReference>
<dbReference type="InterPro" id="IPR034530">
    <property type="entry name" value="HpnP-like"/>
</dbReference>
<feature type="domain" description="Radical SAM core" evidence="7">
    <location>
        <begin position="163"/>
        <end position="387"/>
    </location>
</feature>
<sequence>MHVLLVYPRFPRSFWSYDSLVQMMGRRAIMPPLGLITVAALLPSSWEVRLVDCNVRALSEADWRWCDLVMLSAMLVQKDDFQALIRKAKQRGKPVAVGGPYPTSVPEEALEAGADYLVLDEGEMTIPQFVAAIEKQLPRGVFRSTVKPDVSQTPIPRFDLLELGAYYAMCVQFSRGCPFMCEFCDITSLYGRVPRTKTPAQMLAELDCLYRLGWRGQVFMVDDNFIGNKRRVGELLLALIPWMQARRYPFGFFTEASLNLAQEGELLDLMVRAGFWSVFLGIETPDTESLVLTKKLQNTRQSLVEACRAINRAGLEIMAGFIVGFDGEKAGAGERIRAFVEVTAIPRAMIGLLGALPHTDLWKRLEAEGRLTGMSLGEQSHLMNFIPDRPLDQVAAEYLRALWELYEPRDYLLRTWRQYRQIDEHRRPHYNTPTGMSAVQLLRFLGQLVWRQGIRRAETRGLFWRQLIDMVLRKPRLVFEYMGQCAAAEHFFEYRQEARSHIIAELGFDPLDSTSQGKAVEIKAKSGTPTTG</sequence>
<dbReference type="eggNOG" id="COG1032">
    <property type="taxonomic scope" value="Bacteria"/>
</dbReference>
<dbReference type="InterPro" id="IPR007197">
    <property type="entry name" value="rSAM"/>
</dbReference>
<protein>
    <submittedName>
        <fullName evidence="8">Gll3936 protein</fullName>
    </submittedName>
</protein>
<comment type="cofactor">
    <cofactor evidence="1">
        <name>[4Fe-4S] cluster</name>
        <dbReference type="ChEBI" id="CHEBI:49883"/>
    </cofactor>
</comment>
<dbReference type="Pfam" id="PF04055">
    <property type="entry name" value="Radical_SAM"/>
    <property type="match status" value="1"/>
</dbReference>
<dbReference type="GO" id="GO:0046872">
    <property type="term" value="F:metal ion binding"/>
    <property type="evidence" value="ECO:0007669"/>
    <property type="project" value="UniProtKB-KW"/>
</dbReference>
<dbReference type="Gene3D" id="3.40.50.280">
    <property type="entry name" value="Cobalamin-binding domain"/>
    <property type="match status" value="1"/>
</dbReference>
<evidence type="ECO:0000256" key="1">
    <source>
        <dbReference type="ARBA" id="ARBA00001966"/>
    </source>
</evidence>
<keyword evidence="2" id="KW-0949">S-adenosyl-L-methionine</keyword>
<dbReference type="InterPro" id="IPR058240">
    <property type="entry name" value="rSAM_sf"/>
</dbReference>
<dbReference type="PhylomeDB" id="Q7NEE4"/>
<feature type="domain" description="B12-binding" evidence="6">
    <location>
        <begin position="67"/>
        <end position="140"/>
    </location>
</feature>
<dbReference type="InterPro" id="IPR023404">
    <property type="entry name" value="rSAM_horseshoe"/>
</dbReference>
<dbReference type="Pfam" id="PF02310">
    <property type="entry name" value="B12-binding"/>
    <property type="match status" value="1"/>
</dbReference>
<dbReference type="OrthoDB" id="9801424at2"/>
<evidence type="ECO:0000259" key="6">
    <source>
        <dbReference type="PROSITE" id="PS51332"/>
    </source>
</evidence>
<dbReference type="SFLD" id="SFLDS00029">
    <property type="entry name" value="Radical_SAM"/>
    <property type="match status" value="1"/>
</dbReference>
<dbReference type="InterPro" id="IPR034466">
    <property type="entry name" value="Methyltransferase_Class_B"/>
</dbReference>
<evidence type="ECO:0000313" key="8">
    <source>
        <dbReference type="EMBL" id="BAC91877.1"/>
    </source>
</evidence>
<keyword evidence="5" id="KW-0411">Iron-sulfur</keyword>
<dbReference type="Gene3D" id="3.80.30.20">
    <property type="entry name" value="tm_1862 like domain"/>
    <property type="match status" value="1"/>
</dbReference>
<dbReference type="Proteomes" id="UP000000557">
    <property type="component" value="Chromosome"/>
</dbReference>
<dbReference type="InterPro" id="IPR051198">
    <property type="entry name" value="BchE-like"/>
</dbReference>
<evidence type="ECO:0000256" key="4">
    <source>
        <dbReference type="ARBA" id="ARBA00023004"/>
    </source>
</evidence>
<organism evidence="8 9">
    <name type="scientific">Gloeobacter violaceus (strain ATCC 29082 / PCC 7421)</name>
    <dbReference type="NCBI Taxonomy" id="251221"/>
    <lineage>
        <taxon>Bacteria</taxon>
        <taxon>Bacillati</taxon>
        <taxon>Cyanobacteriota</taxon>
        <taxon>Cyanophyceae</taxon>
        <taxon>Gloeobacterales</taxon>
        <taxon>Gloeobacteraceae</taxon>
        <taxon>Gloeobacter</taxon>
    </lineage>
</organism>
<dbReference type="InterPro" id="IPR006158">
    <property type="entry name" value="Cobalamin-bd"/>
</dbReference>
<dbReference type="SMART" id="SM00729">
    <property type="entry name" value="Elp3"/>
    <property type="match status" value="1"/>
</dbReference>
<dbReference type="GO" id="GO:0031419">
    <property type="term" value="F:cobalamin binding"/>
    <property type="evidence" value="ECO:0007669"/>
    <property type="project" value="InterPro"/>
</dbReference>
<dbReference type="EMBL" id="BA000045">
    <property type="protein sequence ID" value="BAC91877.1"/>
    <property type="molecule type" value="Genomic_DNA"/>
</dbReference>
<reference evidence="8 9" key="2">
    <citation type="journal article" date="2003" name="DNA Res.">
        <title>Complete genome structure of Gloeobacter violaceus PCC 7421, a cyanobacterium that lacks thylakoids (supplement).</title>
        <authorList>
            <person name="Nakamura Y."/>
            <person name="Kaneko T."/>
            <person name="Sato S."/>
            <person name="Mimuro M."/>
            <person name="Miyashita H."/>
            <person name="Tsuchiya T."/>
            <person name="Sasamoto S."/>
            <person name="Watanabe A."/>
            <person name="Kawashima K."/>
            <person name="Kishida Y."/>
            <person name="Kiyokawa C."/>
            <person name="Kohara M."/>
            <person name="Matsumoto M."/>
            <person name="Matsuno A."/>
            <person name="Nakazaki N."/>
            <person name="Shimpo S."/>
            <person name="Takeuchi C."/>
            <person name="Yamada M."/>
            <person name="Tabata S."/>
        </authorList>
    </citation>
    <scope>NUCLEOTIDE SEQUENCE [LARGE SCALE GENOMIC DNA]</scope>
    <source>
        <strain evidence="9">ATCC 29082 / PCC 7421</strain>
    </source>
</reference>
<dbReference type="PROSITE" id="PS51918">
    <property type="entry name" value="RADICAL_SAM"/>
    <property type="match status" value="1"/>
</dbReference>
<dbReference type="SFLD" id="SFLDF00303">
    <property type="entry name" value="hopanoid_C2-methyltransferase"/>
    <property type="match status" value="1"/>
</dbReference>
<accession>Q7NEE4</accession>
<evidence type="ECO:0000256" key="2">
    <source>
        <dbReference type="ARBA" id="ARBA00022691"/>
    </source>
</evidence>
<dbReference type="SFLD" id="SFLDG01123">
    <property type="entry name" value="methyltransferase_(Class_B)"/>
    <property type="match status" value="1"/>
</dbReference>
<dbReference type="KEGG" id="gvi:gll3936"/>
<dbReference type="Pfam" id="PF13282">
    <property type="entry name" value="DUF4070"/>
    <property type="match status" value="1"/>
</dbReference>
<dbReference type="SFLD" id="SFLDG01082">
    <property type="entry name" value="B12-binding_domain_containing"/>
    <property type="match status" value="1"/>
</dbReference>
<dbReference type="InParanoid" id="Q7NEE4"/>
<evidence type="ECO:0000313" key="9">
    <source>
        <dbReference type="Proteomes" id="UP000000557"/>
    </source>
</evidence>
<dbReference type="InterPro" id="IPR006638">
    <property type="entry name" value="Elp3/MiaA/NifB-like_rSAM"/>
</dbReference>
<evidence type="ECO:0000256" key="3">
    <source>
        <dbReference type="ARBA" id="ARBA00022723"/>
    </source>
</evidence>
<proteinExistence type="predicted"/>
<reference evidence="8 9" key="1">
    <citation type="journal article" date="2003" name="DNA Res.">
        <title>Complete genome structure of Gloeobacter violaceus PCC 7421, a cyanobacterium that lacks thylakoids.</title>
        <authorList>
            <person name="Nakamura Y."/>
            <person name="Kaneko T."/>
            <person name="Sato S."/>
            <person name="Mimuro M."/>
            <person name="Miyashita H."/>
            <person name="Tsuchiya T."/>
            <person name="Sasamoto S."/>
            <person name="Watanabe A."/>
            <person name="Kawashima K."/>
            <person name="Kishida Y."/>
            <person name="Kiyokawa C."/>
            <person name="Kohara M."/>
            <person name="Matsumoto M."/>
            <person name="Matsuno A."/>
            <person name="Nakazaki N."/>
            <person name="Shimpo S."/>
            <person name="Takeuchi C."/>
            <person name="Yamada M."/>
            <person name="Tabata S."/>
        </authorList>
    </citation>
    <scope>NUCLEOTIDE SEQUENCE [LARGE SCALE GENOMIC DNA]</scope>
    <source>
        <strain evidence="9">ATCC 29082 / PCC 7421</strain>
    </source>
</reference>
<dbReference type="GO" id="GO:0051539">
    <property type="term" value="F:4 iron, 4 sulfur cluster binding"/>
    <property type="evidence" value="ECO:0007669"/>
    <property type="project" value="UniProtKB-KW"/>
</dbReference>
<dbReference type="PATRIC" id="fig|251221.4.peg.3969"/>
<dbReference type="AlphaFoldDB" id="Q7NEE4"/>
<dbReference type="PANTHER" id="PTHR43409:SF3">
    <property type="entry name" value="HYPOTHETICAL METHYLTRANSFERASE"/>
    <property type="match status" value="1"/>
</dbReference>
<dbReference type="STRING" id="251221.gene:10761453"/>